<keyword evidence="2" id="KW-0413">Isomerase</keyword>
<dbReference type="InterPro" id="IPR050312">
    <property type="entry name" value="IolE/XylAMocC-like"/>
</dbReference>
<comment type="caution">
    <text evidence="2">The sequence shown here is derived from an EMBL/GenBank/DDBJ whole genome shotgun (WGS) entry which is preliminary data.</text>
</comment>
<gene>
    <name evidence="2" type="ORF">OU798_00985</name>
</gene>
<organism evidence="2 3">
    <name type="scientific">Draconibacterium aestuarii</name>
    <dbReference type="NCBI Taxonomy" id="2998507"/>
    <lineage>
        <taxon>Bacteria</taxon>
        <taxon>Pseudomonadati</taxon>
        <taxon>Bacteroidota</taxon>
        <taxon>Bacteroidia</taxon>
        <taxon>Marinilabiliales</taxon>
        <taxon>Prolixibacteraceae</taxon>
        <taxon>Draconibacterium</taxon>
    </lineage>
</organism>
<evidence type="ECO:0000259" key="1">
    <source>
        <dbReference type="Pfam" id="PF01261"/>
    </source>
</evidence>
<dbReference type="PANTHER" id="PTHR12110">
    <property type="entry name" value="HYDROXYPYRUVATE ISOMERASE"/>
    <property type="match status" value="1"/>
</dbReference>
<proteinExistence type="predicted"/>
<keyword evidence="3" id="KW-1185">Reference proteome</keyword>
<evidence type="ECO:0000313" key="3">
    <source>
        <dbReference type="Proteomes" id="UP001145087"/>
    </source>
</evidence>
<dbReference type="Proteomes" id="UP001145087">
    <property type="component" value="Unassembled WGS sequence"/>
</dbReference>
<protein>
    <submittedName>
        <fullName evidence="2">Sugar phosphate isomerase/epimerase</fullName>
    </submittedName>
</protein>
<dbReference type="AlphaFoldDB" id="A0A9X3F9R6"/>
<dbReference type="InterPro" id="IPR013022">
    <property type="entry name" value="Xyl_isomerase-like_TIM-brl"/>
</dbReference>
<dbReference type="Gene3D" id="3.20.20.150">
    <property type="entry name" value="Divalent-metal-dependent TIM barrel enzymes"/>
    <property type="match status" value="1"/>
</dbReference>
<name>A0A9X3F9R6_9BACT</name>
<accession>A0A9X3F9R6</accession>
<dbReference type="InterPro" id="IPR036237">
    <property type="entry name" value="Xyl_isomerase-like_sf"/>
</dbReference>
<reference evidence="2" key="1">
    <citation type="submission" date="2022-11" db="EMBL/GenBank/DDBJ databases">
        <title>Marilongibacter aestuarii gen. nov., sp. nov., isolated from tidal flat sediment.</title>
        <authorList>
            <person name="Jiayan W."/>
        </authorList>
    </citation>
    <scope>NUCLEOTIDE SEQUENCE</scope>
    <source>
        <strain evidence="2">Z1-6</strain>
    </source>
</reference>
<dbReference type="Pfam" id="PF01261">
    <property type="entry name" value="AP_endonuc_2"/>
    <property type="match status" value="1"/>
</dbReference>
<sequence>MERRKFIQNTSLTMMAAVLAKNGFASSIINAKKSKKLTVGAHVWVYASTQPNYDVSPVLEQIFSDMLYAGFDAVETMEQPLRSETYTKQIVELIEKYKIGLIGTSYGADMWDKSKHSEIYEDVDLVMTNLASLGGRTFGTSVGEPHGRLKSEAELDAQAELLKRLVKLGHDKGIVLNLHNHTSEVKNNMYDLGGTLKRIPDIKLGPDLNWLLRANVDPIEFLEKYQKQIFFLHLRDQLNNGKWSEALGEGDVNFEEIGDTLKQIGFAGDVIIELAFEGGFKPTRPSKETLKISRDYLKKTTGI</sequence>
<dbReference type="SUPFAM" id="SSF51658">
    <property type="entry name" value="Xylose isomerase-like"/>
    <property type="match status" value="1"/>
</dbReference>
<dbReference type="PANTHER" id="PTHR12110:SF41">
    <property type="entry name" value="INOSOSE DEHYDRATASE"/>
    <property type="match status" value="1"/>
</dbReference>
<dbReference type="EMBL" id="JAPOHD010000003">
    <property type="protein sequence ID" value="MCY1718895.1"/>
    <property type="molecule type" value="Genomic_DNA"/>
</dbReference>
<dbReference type="GO" id="GO:0016853">
    <property type="term" value="F:isomerase activity"/>
    <property type="evidence" value="ECO:0007669"/>
    <property type="project" value="UniProtKB-KW"/>
</dbReference>
<evidence type="ECO:0000313" key="2">
    <source>
        <dbReference type="EMBL" id="MCY1718895.1"/>
    </source>
</evidence>
<dbReference type="RefSeq" id="WP_343331234.1">
    <property type="nucleotide sequence ID" value="NZ_JAPOHD010000003.1"/>
</dbReference>
<feature type="domain" description="Xylose isomerase-like TIM barrel" evidence="1">
    <location>
        <begin position="69"/>
        <end position="296"/>
    </location>
</feature>